<name>A0A243RUT9_9ACTN</name>
<reference evidence="2 3" key="1">
    <citation type="submission" date="2017-05" db="EMBL/GenBank/DDBJ databases">
        <title>Biotechnological potential of actinobacteria isolated from South African environments.</title>
        <authorList>
            <person name="Le Roes-Hill M."/>
            <person name="Prins A."/>
            <person name="Durrell K.A."/>
        </authorList>
    </citation>
    <scope>NUCLEOTIDE SEQUENCE [LARGE SCALE GENOMIC DNA]</scope>
    <source>
        <strain evidence="2 3">HMC13</strain>
    </source>
</reference>
<evidence type="ECO:0000313" key="2">
    <source>
        <dbReference type="EMBL" id="OUC98954.1"/>
    </source>
</evidence>
<dbReference type="AlphaFoldDB" id="A0A243RUT9"/>
<evidence type="ECO:0000313" key="3">
    <source>
        <dbReference type="Proteomes" id="UP000195105"/>
    </source>
</evidence>
<dbReference type="EMBL" id="NGFN01000219">
    <property type="protein sequence ID" value="OUC98954.1"/>
    <property type="molecule type" value="Genomic_DNA"/>
</dbReference>
<protein>
    <recommendedName>
        <fullName evidence="1">DUF397 domain-containing protein</fullName>
    </recommendedName>
</protein>
<feature type="domain" description="DUF397" evidence="1">
    <location>
        <begin position="31"/>
        <end position="79"/>
    </location>
</feature>
<sequence>MPSYWRQGPDCAVLLQYRIGGVVTFPDPTSVWRKSSASGVENCVEVSLGRRVLVRDSKVSDGPWMTVSPSVWTSFLASLSRHYAAS</sequence>
<proteinExistence type="predicted"/>
<keyword evidence="3" id="KW-1185">Reference proteome</keyword>
<organism evidence="2 3">
    <name type="scientific">Streptomyces swartbergensis</name>
    <dbReference type="NCBI Taxonomy" id="487165"/>
    <lineage>
        <taxon>Bacteria</taxon>
        <taxon>Bacillati</taxon>
        <taxon>Actinomycetota</taxon>
        <taxon>Actinomycetes</taxon>
        <taxon>Kitasatosporales</taxon>
        <taxon>Streptomycetaceae</taxon>
        <taxon>Streptomyces</taxon>
    </lineage>
</organism>
<gene>
    <name evidence="2" type="ORF">CA983_28525</name>
</gene>
<evidence type="ECO:0000259" key="1">
    <source>
        <dbReference type="Pfam" id="PF04149"/>
    </source>
</evidence>
<dbReference type="Pfam" id="PF04149">
    <property type="entry name" value="DUF397"/>
    <property type="match status" value="1"/>
</dbReference>
<dbReference type="Proteomes" id="UP000195105">
    <property type="component" value="Unassembled WGS sequence"/>
</dbReference>
<accession>A0A243RUT9</accession>
<comment type="caution">
    <text evidence="2">The sequence shown here is derived from an EMBL/GenBank/DDBJ whole genome shotgun (WGS) entry which is preliminary data.</text>
</comment>
<dbReference type="InterPro" id="IPR007278">
    <property type="entry name" value="DUF397"/>
</dbReference>